<dbReference type="PANTHER" id="PTHR31793">
    <property type="entry name" value="4-HYDROXYBENZOYL-COA THIOESTERASE FAMILY MEMBER"/>
    <property type="match status" value="1"/>
</dbReference>
<dbReference type="Pfam" id="PF13279">
    <property type="entry name" value="4HBT_2"/>
    <property type="match status" value="1"/>
</dbReference>
<dbReference type="PANTHER" id="PTHR31793:SF27">
    <property type="entry name" value="NOVEL THIOESTERASE SUPERFAMILY DOMAIN AND SAPOSIN A-TYPE DOMAIN CONTAINING PROTEIN (0610012H03RIK)"/>
    <property type="match status" value="1"/>
</dbReference>
<dbReference type="EMBL" id="JAUOEK010000183">
    <property type="protein sequence ID" value="MDO5972035.1"/>
    <property type="molecule type" value="Genomic_DNA"/>
</dbReference>
<evidence type="ECO:0000313" key="4">
    <source>
        <dbReference type="Proteomes" id="UP001176883"/>
    </source>
</evidence>
<sequence>MNQLLNVLQSKTKVRFQDCDPFNHLNNGSYINYFMNHREDVLIQHYDIDIYKMAKETGKSWVSSSNQIAYLKPTFLMETIVLESQLIRFTNSELYVEMRMYNEDKSHLKAIIWCGFVYFDLLKQKRETHTEDLMLLFENVNNPVNAATFEERIIKLKSKITQKPKTTFVTE</sequence>
<keyword evidence="2 3" id="KW-0378">Hydrolase</keyword>
<evidence type="ECO:0000256" key="1">
    <source>
        <dbReference type="ARBA" id="ARBA00005953"/>
    </source>
</evidence>
<gene>
    <name evidence="3" type="ORF">Q4Q35_19720</name>
</gene>
<accession>A0ABT8WFX8</accession>
<dbReference type="GO" id="GO:0016787">
    <property type="term" value="F:hydrolase activity"/>
    <property type="evidence" value="ECO:0007669"/>
    <property type="project" value="UniProtKB-KW"/>
</dbReference>
<protein>
    <submittedName>
        <fullName evidence="3">Acyl-CoA thioesterase</fullName>
        <ecNumber evidence="3">3.1.2.-</ecNumber>
    </submittedName>
</protein>
<dbReference type="SUPFAM" id="SSF54637">
    <property type="entry name" value="Thioesterase/thiol ester dehydrase-isomerase"/>
    <property type="match status" value="1"/>
</dbReference>
<organism evidence="3 4">
    <name type="scientific">Flavivirga aquimarina</name>
    <dbReference type="NCBI Taxonomy" id="2027862"/>
    <lineage>
        <taxon>Bacteria</taxon>
        <taxon>Pseudomonadati</taxon>
        <taxon>Bacteroidota</taxon>
        <taxon>Flavobacteriia</taxon>
        <taxon>Flavobacteriales</taxon>
        <taxon>Flavobacteriaceae</taxon>
        <taxon>Flavivirga</taxon>
    </lineage>
</organism>
<proteinExistence type="inferred from homology"/>
<dbReference type="InterPro" id="IPR050563">
    <property type="entry name" value="4-hydroxybenzoyl-CoA_TE"/>
</dbReference>
<keyword evidence="4" id="KW-1185">Reference proteome</keyword>
<dbReference type="Gene3D" id="3.10.129.10">
    <property type="entry name" value="Hotdog Thioesterase"/>
    <property type="match status" value="1"/>
</dbReference>
<name>A0ABT8WFX8_9FLAO</name>
<comment type="caution">
    <text evidence="3">The sequence shown here is derived from an EMBL/GenBank/DDBJ whole genome shotgun (WGS) entry which is preliminary data.</text>
</comment>
<dbReference type="CDD" id="cd00586">
    <property type="entry name" value="4HBT"/>
    <property type="match status" value="1"/>
</dbReference>
<evidence type="ECO:0000256" key="2">
    <source>
        <dbReference type="ARBA" id="ARBA00022801"/>
    </source>
</evidence>
<evidence type="ECO:0000313" key="3">
    <source>
        <dbReference type="EMBL" id="MDO5972035.1"/>
    </source>
</evidence>
<comment type="similarity">
    <text evidence="1">Belongs to the 4-hydroxybenzoyl-CoA thioesterase family.</text>
</comment>
<reference evidence="3" key="1">
    <citation type="submission" date="2023-07" db="EMBL/GenBank/DDBJ databases">
        <title>Two novel species in the genus Flavivirga.</title>
        <authorList>
            <person name="Kwon K."/>
        </authorList>
    </citation>
    <scope>NUCLEOTIDE SEQUENCE</scope>
    <source>
        <strain evidence="3">KCTC 52353</strain>
    </source>
</reference>
<dbReference type="EC" id="3.1.2.-" evidence="3"/>
<dbReference type="Proteomes" id="UP001176883">
    <property type="component" value="Unassembled WGS sequence"/>
</dbReference>
<dbReference type="InterPro" id="IPR029069">
    <property type="entry name" value="HotDog_dom_sf"/>
</dbReference>
<dbReference type="RefSeq" id="WP_303279751.1">
    <property type="nucleotide sequence ID" value="NZ_JAUOEK010000183.1"/>
</dbReference>